<feature type="transmembrane region" description="Helical" evidence="2">
    <location>
        <begin position="59"/>
        <end position="79"/>
    </location>
</feature>
<reference evidence="3" key="1">
    <citation type="submission" date="2023-01" db="EMBL/GenBank/DDBJ databases">
        <title>The diversity of Class Acidimicrobiia in South China Sea sediment environments and the proposal of Iamia marina sp. nov., a novel species of the genus Iamia.</title>
        <authorList>
            <person name="He Y."/>
            <person name="Tian X."/>
        </authorList>
    </citation>
    <scope>NUCLEOTIDE SEQUENCE</scope>
    <source>
        <strain evidence="3">DSM 19957</strain>
    </source>
</reference>
<gene>
    <name evidence="3" type="ORF">PO878_12780</name>
</gene>
<keyword evidence="4" id="KW-1185">Reference proteome</keyword>
<keyword evidence="2" id="KW-0472">Membrane</keyword>
<feature type="region of interest" description="Disordered" evidence="1">
    <location>
        <begin position="31"/>
        <end position="52"/>
    </location>
</feature>
<feature type="compositionally biased region" description="Basic and acidic residues" evidence="1">
    <location>
        <begin position="31"/>
        <end position="41"/>
    </location>
</feature>
<dbReference type="RefSeq" id="WP_272734896.1">
    <property type="nucleotide sequence ID" value="NZ_CP116942.1"/>
</dbReference>
<feature type="compositionally biased region" description="Low complexity" evidence="1">
    <location>
        <begin position="397"/>
        <end position="431"/>
    </location>
</feature>
<dbReference type="Proteomes" id="UP001216390">
    <property type="component" value="Chromosome"/>
</dbReference>
<dbReference type="EMBL" id="CP116942">
    <property type="protein sequence ID" value="WCO65371.1"/>
    <property type="molecule type" value="Genomic_DNA"/>
</dbReference>
<feature type="region of interest" description="Disordered" evidence="1">
    <location>
        <begin position="275"/>
        <end position="311"/>
    </location>
</feature>
<keyword evidence="2" id="KW-0812">Transmembrane</keyword>
<evidence type="ECO:0000256" key="2">
    <source>
        <dbReference type="SAM" id="Phobius"/>
    </source>
</evidence>
<feature type="region of interest" description="Disordered" evidence="1">
    <location>
        <begin position="397"/>
        <end position="458"/>
    </location>
</feature>
<evidence type="ECO:0000256" key="1">
    <source>
        <dbReference type="SAM" id="MobiDB-lite"/>
    </source>
</evidence>
<evidence type="ECO:0000313" key="4">
    <source>
        <dbReference type="Proteomes" id="UP001216390"/>
    </source>
</evidence>
<feature type="compositionally biased region" description="Basic and acidic residues" evidence="1">
    <location>
        <begin position="301"/>
        <end position="311"/>
    </location>
</feature>
<sequence length="601" mass="62019">MTDHPPPEPTDVEARLRAALRAVADRDPVAGDLDELRRRTDGQAFDGPRASTRSPRRRVQVLIAAVVALVVGAVGLVALRAGDDPDQGLTTDRPPATGWYLPEGLGTDWDLLDVYAFPNDATAGLRRYVLLGSGREVDQAVVVTEHLVTDPLSRPATLVPVDGTDGLFTMNDSRSAEASEPIVVALQGDRVLTVGGPDGTQDERLAIAERWRETDGLAIGPSPASGLRRLADVSWVSPATQLASAIGFDDQDLVAGAQVTVELRQRATGTGLRYRLSAPETGGRPTGVGLGDAGASAGLAPDERPERLDVDGARGPVWRSAVFGIEGADQLGPAAITVLLPAADVSINASADSSSDLSEEATADLEAAARELAGDLRPVGTTEWQEAVRQAVDDPDPALLAPTLADAPTPAPDMSTATTTTVPGASTTAQGGPPPGPTDGGPPPTGPPSDDADGTVPRVADPRVAEDRLFAFAIERSDASFAELPLAPTVEIGVDPTQGVPARRESRADLRDPGAWVVDLAGTDGPDDTASALDVLGETGGAAIAWPGTMDPGCPEPRGGDDPQVVTITGSSGDDCAEWFGVALRVVDGQITEVRLALPDA</sequence>
<evidence type="ECO:0000313" key="3">
    <source>
        <dbReference type="EMBL" id="WCO65371.1"/>
    </source>
</evidence>
<keyword evidence="2" id="KW-1133">Transmembrane helix</keyword>
<dbReference type="AlphaFoldDB" id="A0AAE9Y501"/>
<proteinExistence type="predicted"/>
<accession>A0AAE9Y501</accession>
<feature type="compositionally biased region" description="Pro residues" evidence="1">
    <location>
        <begin position="432"/>
        <end position="447"/>
    </location>
</feature>
<organism evidence="3 4">
    <name type="scientific">Iamia majanohamensis</name>
    <dbReference type="NCBI Taxonomy" id="467976"/>
    <lineage>
        <taxon>Bacteria</taxon>
        <taxon>Bacillati</taxon>
        <taxon>Actinomycetota</taxon>
        <taxon>Acidimicrobiia</taxon>
        <taxon>Acidimicrobiales</taxon>
        <taxon>Iamiaceae</taxon>
        <taxon>Iamia</taxon>
    </lineage>
</organism>
<name>A0AAE9Y501_9ACTN</name>
<dbReference type="KEGG" id="ima:PO878_12780"/>
<protein>
    <submittedName>
        <fullName evidence="3">Uncharacterized protein</fullName>
    </submittedName>
</protein>